<dbReference type="InterPro" id="IPR042100">
    <property type="entry name" value="Bug_dom1"/>
</dbReference>
<dbReference type="Proteomes" id="UP000239772">
    <property type="component" value="Unassembled WGS sequence"/>
</dbReference>
<dbReference type="AlphaFoldDB" id="A0A2T1HVI1"/>
<proteinExistence type="inferred from homology"/>
<feature type="chain" id="PRO_5015634369" description="Tripartite tricarboxylate transporter substrate binding protein" evidence="2">
    <location>
        <begin position="24"/>
        <end position="322"/>
    </location>
</feature>
<dbReference type="Gene3D" id="3.40.190.10">
    <property type="entry name" value="Periplasmic binding protein-like II"/>
    <property type="match status" value="1"/>
</dbReference>
<dbReference type="PANTHER" id="PTHR42928:SF5">
    <property type="entry name" value="BLR1237 PROTEIN"/>
    <property type="match status" value="1"/>
</dbReference>
<dbReference type="Pfam" id="PF03401">
    <property type="entry name" value="TctC"/>
    <property type="match status" value="1"/>
</dbReference>
<dbReference type="EMBL" id="PVZS01000007">
    <property type="protein sequence ID" value="PSC05600.1"/>
    <property type="molecule type" value="Genomic_DNA"/>
</dbReference>
<feature type="signal peptide" evidence="2">
    <location>
        <begin position="1"/>
        <end position="23"/>
    </location>
</feature>
<accession>A0A2T1HVI1</accession>
<dbReference type="SUPFAM" id="SSF53850">
    <property type="entry name" value="Periplasmic binding protein-like II"/>
    <property type="match status" value="1"/>
</dbReference>
<dbReference type="InterPro" id="IPR005064">
    <property type="entry name" value="BUG"/>
</dbReference>
<protein>
    <recommendedName>
        <fullName evidence="5">Tripartite tricarboxylate transporter substrate binding protein</fullName>
    </recommendedName>
</protein>
<sequence length="322" mass="34608">MASFIKVAAVAVAIAAASTAAKAEYPDKPIRYVLHVSPGGATDVMARKLGIGLQQELGQPLVIDNRAGGRGASQMAELKNAKPDGYTIGSVTNTHIAAFHQTLKQYKIDSVDWIARLAAEPYLIVVRNDSPIKSLKDLVESIRSAPGKTVIAGFTRGSGSHIAWEMLMKAAGLPGNAANWVPYDSVGDGVTAVLGGHGVATVSYVDLVKDHVEAGNLRVVGVMTESRIAQFPDVPTFREQGFDVPTEWQQWRGVIGPKGMPADVKQKLAAAIEKVMKSPDMQSYLKTGSLEYSFAGPEDFTAFARKQDQITVQWLQQLGMMK</sequence>
<dbReference type="CDD" id="cd07012">
    <property type="entry name" value="PBP2_Bug_TTT"/>
    <property type="match status" value="1"/>
</dbReference>
<dbReference type="PIRSF" id="PIRSF017082">
    <property type="entry name" value="YflP"/>
    <property type="match status" value="1"/>
</dbReference>
<dbReference type="OrthoDB" id="7243230at2"/>
<gene>
    <name evidence="3" type="ORF">SLNSH_08470</name>
</gene>
<dbReference type="Gene3D" id="3.40.190.150">
    <property type="entry name" value="Bordetella uptake gene, domain 1"/>
    <property type="match status" value="1"/>
</dbReference>
<evidence type="ECO:0008006" key="5">
    <source>
        <dbReference type="Google" id="ProtNLM"/>
    </source>
</evidence>
<dbReference type="RefSeq" id="WP_106336235.1">
    <property type="nucleotide sequence ID" value="NZ_PVZS01000007.1"/>
</dbReference>
<comment type="similarity">
    <text evidence="1">Belongs to the UPF0065 (bug) family.</text>
</comment>
<comment type="caution">
    <text evidence="3">The sequence shown here is derived from an EMBL/GenBank/DDBJ whole genome shotgun (WGS) entry which is preliminary data.</text>
</comment>
<evidence type="ECO:0000313" key="3">
    <source>
        <dbReference type="EMBL" id="PSC05600.1"/>
    </source>
</evidence>
<evidence type="ECO:0000313" key="4">
    <source>
        <dbReference type="Proteomes" id="UP000239772"/>
    </source>
</evidence>
<reference evidence="4" key="1">
    <citation type="submission" date="2018-03" db="EMBL/GenBank/DDBJ databases">
        <authorList>
            <person name="Sun L."/>
            <person name="Liu H."/>
            <person name="Chen W."/>
            <person name="Huang K."/>
            <person name="Liu W."/>
            <person name="Gao X."/>
        </authorList>
    </citation>
    <scope>NUCLEOTIDE SEQUENCE [LARGE SCALE GENOMIC DNA]</scope>
    <source>
        <strain evidence="4">SH9</strain>
    </source>
</reference>
<dbReference type="PANTHER" id="PTHR42928">
    <property type="entry name" value="TRICARBOXYLATE-BINDING PROTEIN"/>
    <property type="match status" value="1"/>
</dbReference>
<organism evidence="3 4">
    <name type="scientific">Alsobacter soli</name>
    <dbReference type="NCBI Taxonomy" id="2109933"/>
    <lineage>
        <taxon>Bacteria</taxon>
        <taxon>Pseudomonadati</taxon>
        <taxon>Pseudomonadota</taxon>
        <taxon>Alphaproteobacteria</taxon>
        <taxon>Hyphomicrobiales</taxon>
        <taxon>Alsobacteraceae</taxon>
        <taxon>Alsobacter</taxon>
    </lineage>
</organism>
<evidence type="ECO:0000256" key="2">
    <source>
        <dbReference type="SAM" id="SignalP"/>
    </source>
</evidence>
<keyword evidence="2" id="KW-0732">Signal</keyword>
<keyword evidence="4" id="KW-1185">Reference proteome</keyword>
<name>A0A2T1HVI1_9HYPH</name>
<evidence type="ECO:0000256" key="1">
    <source>
        <dbReference type="ARBA" id="ARBA00006987"/>
    </source>
</evidence>